<proteinExistence type="predicted"/>
<dbReference type="Proteomes" id="UP000041254">
    <property type="component" value="Unassembled WGS sequence"/>
</dbReference>
<feature type="region of interest" description="Disordered" evidence="1">
    <location>
        <begin position="1"/>
        <end position="46"/>
    </location>
</feature>
<keyword evidence="3" id="KW-1185">Reference proteome</keyword>
<reference evidence="2 3" key="1">
    <citation type="submission" date="2014-11" db="EMBL/GenBank/DDBJ databases">
        <authorList>
            <person name="Zhu J."/>
            <person name="Qi W."/>
            <person name="Song R."/>
        </authorList>
    </citation>
    <scope>NUCLEOTIDE SEQUENCE [LARGE SCALE GENOMIC DNA]</scope>
</reference>
<dbReference type="EMBL" id="CDMY01000840">
    <property type="protein sequence ID" value="CEM35093.1"/>
    <property type="molecule type" value="Genomic_DNA"/>
</dbReference>
<evidence type="ECO:0000313" key="2">
    <source>
        <dbReference type="EMBL" id="CEM35093.1"/>
    </source>
</evidence>
<protein>
    <submittedName>
        <fullName evidence="2">Uncharacterized protein</fullName>
    </submittedName>
</protein>
<dbReference type="VEuPathDB" id="CryptoDB:Vbra_18853"/>
<evidence type="ECO:0000313" key="3">
    <source>
        <dbReference type="Proteomes" id="UP000041254"/>
    </source>
</evidence>
<gene>
    <name evidence="2" type="ORF">Vbra_18853</name>
</gene>
<organism evidence="2 3">
    <name type="scientific">Vitrella brassicaformis (strain CCMP3155)</name>
    <dbReference type="NCBI Taxonomy" id="1169540"/>
    <lineage>
        <taxon>Eukaryota</taxon>
        <taxon>Sar</taxon>
        <taxon>Alveolata</taxon>
        <taxon>Colpodellida</taxon>
        <taxon>Vitrellaceae</taxon>
        <taxon>Vitrella</taxon>
    </lineage>
</organism>
<accession>A0A0G4GVV9</accession>
<name>A0A0G4GVV9_VITBC</name>
<dbReference type="AlphaFoldDB" id="A0A0G4GVV9"/>
<sequence>MPLHFCAPLSRSPSSPLRSRKLLDSPGPPLAKTKPESPTQAGEEGDEHAPELRHYLCLKENLHDLFLNPHTYAAVLKRVAREVETELPGVHEALKDASCKLETFLAKLLVFAVRRPMDSFHEVDKLSRANIDARISLGDFERLCAVLCDALSDLRESPKACAKLAYNVGDEQEDGMGAGNDDAEHADVDKILLSFRAPLINKGRSVATESPVAGQQHPWFSVNELSCLHSVLAQYALHHSLATTRLPSEISRRQSLMSNSSLSFFPRPVHLCCCCCQW</sequence>
<dbReference type="InParanoid" id="A0A0G4GVV9"/>
<evidence type="ECO:0000256" key="1">
    <source>
        <dbReference type="SAM" id="MobiDB-lite"/>
    </source>
</evidence>
<feature type="compositionally biased region" description="Low complexity" evidence="1">
    <location>
        <begin position="8"/>
        <end position="17"/>
    </location>
</feature>